<evidence type="ECO:0000256" key="1">
    <source>
        <dbReference type="SAM" id="Phobius"/>
    </source>
</evidence>
<gene>
    <name evidence="3" type="ORF">NliqN6_5326</name>
</gene>
<sequence>MQVGSYVSALSPQKGGRIEKGLVLGLVALNIASSALTVAWVYHLFVTRYGTWAQFLDIKTLFWFYIINGLGTALVQLFFVKRVFELTRRHPRRTSPLIAILLIMIAASFACAVVIKVRGDSLGALASAEDRILLITGTVWSSCLMACDLSITGTILAILVKKKTGWKTTDKIVSRLIWFTMQSQLPPTVFAVCFLCEYQLITPTKPYVAVPL</sequence>
<reference evidence="3" key="1">
    <citation type="submission" date="2020-07" db="EMBL/GenBank/DDBJ databases">
        <title>Draft Genome Sequence of a Deep-Sea Yeast, Naganishia (Cryptococcus) liquefaciens strain N6.</title>
        <authorList>
            <person name="Han Y.W."/>
            <person name="Kajitani R."/>
            <person name="Morimoto H."/>
            <person name="Parhat M."/>
            <person name="Tsubouchi H."/>
            <person name="Bakenova O."/>
            <person name="Ogata M."/>
            <person name="Argunhan B."/>
            <person name="Aoki R."/>
            <person name="Kajiwara S."/>
            <person name="Itoh T."/>
            <person name="Iwasaki H."/>
        </authorList>
    </citation>
    <scope>NUCLEOTIDE SEQUENCE</scope>
    <source>
        <strain evidence="3">N6</strain>
    </source>
</reference>
<feature type="transmembrane region" description="Helical" evidence="1">
    <location>
        <begin position="62"/>
        <end position="84"/>
    </location>
</feature>
<organism evidence="3 4">
    <name type="scientific">Naganishia liquefaciens</name>
    <dbReference type="NCBI Taxonomy" id="104408"/>
    <lineage>
        <taxon>Eukaryota</taxon>
        <taxon>Fungi</taxon>
        <taxon>Dikarya</taxon>
        <taxon>Basidiomycota</taxon>
        <taxon>Agaricomycotina</taxon>
        <taxon>Tremellomycetes</taxon>
        <taxon>Filobasidiales</taxon>
        <taxon>Filobasidiaceae</taxon>
        <taxon>Naganishia</taxon>
    </lineage>
</organism>
<dbReference type="InterPro" id="IPR045339">
    <property type="entry name" value="DUF6534"/>
</dbReference>
<accession>A0A8H3TZ98</accession>
<feature type="transmembrane region" description="Helical" evidence="1">
    <location>
        <begin position="21"/>
        <end position="42"/>
    </location>
</feature>
<dbReference type="Pfam" id="PF20152">
    <property type="entry name" value="DUF6534"/>
    <property type="match status" value="1"/>
</dbReference>
<comment type="caution">
    <text evidence="3">The sequence shown here is derived from an EMBL/GenBank/DDBJ whole genome shotgun (WGS) entry which is preliminary data.</text>
</comment>
<feature type="domain" description="DUF6534" evidence="2">
    <location>
        <begin position="145"/>
        <end position="206"/>
    </location>
</feature>
<protein>
    <recommendedName>
        <fullName evidence="2">DUF6534 domain-containing protein</fullName>
    </recommendedName>
</protein>
<keyword evidence="1" id="KW-1133">Transmembrane helix</keyword>
<name>A0A8H3TZ98_9TREE</name>
<evidence type="ECO:0000259" key="2">
    <source>
        <dbReference type="Pfam" id="PF20152"/>
    </source>
</evidence>
<keyword evidence="1" id="KW-0812">Transmembrane</keyword>
<dbReference type="EMBL" id="BLZA01000032">
    <property type="protein sequence ID" value="GHJ88924.1"/>
    <property type="molecule type" value="Genomic_DNA"/>
</dbReference>
<dbReference type="PANTHER" id="PTHR40465:SF1">
    <property type="entry name" value="DUF6534 DOMAIN-CONTAINING PROTEIN"/>
    <property type="match status" value="1"/>
</dbReference>
<dbReference type="PANTHER" id="PTHR40465">
    <property type="entry name" value="CHROMOSOME 1, WHOLE GENOME SHOTGUN SEQUENCE"/>
    <property type="match status" value="1"/>
</dbReference>
<evidence type="ECO:0000313" key="3">
    <source>
        <dbReference type="EMBL" id="GHJ88924.1"/>
    </source>
</evidence>
<keyword evidence="1" id="KW-0472">Membrane</keyword>
<keyword evidence="4" id="KW-1185">Reference proteome</keyword>
<proteinExistence type="predicted"/>
<dbReference type="AlphaFoldDB" id="A0A8H3TZ98"/>
<feature type="transmembrane region" description="Helical" evidence="1">
    <location>
        <begin position="96"/>
        <end position="117"/>
    </location>
</feature>
<dbReference type="Proteomes" id="UP000620104">
    <property type="component" value="Unassembled WGS sequence"/>
</dbReference>
<feature type="transmembrane region" description="Helical" evidence="1">
    <location>
        <begin position="137"/>
        <end position="160"/>
    </location>
</feature>
<dbReference type="OrthoDB" id="2595556at2759"/>
<evidence type="ECO:0000313" key="4">
    <source>
        <dbReference type="Proteomes" id="UP000620104"/>
    </source>
</evidence>